<dbReference type="InterPro" id="IPR045247">
    <property type="entry name" value="Oye-like"/>
</dbReference>
<dbReference type="RefSeq" id="WP_144439607.1">
    <property type="nucleotide sequence ID" value="NZ_CP014226.1"/>
</dbReference>
<dbReference type="PANTHER" id="PTHR22893:SF91">
    <property type="entry name" value="NADPH DEHYDROGENASE 2-RELATED"/>
    <property type="match status" value="1"/>
</dbReference>
<reference evidence="2 3" key="2">
    <citation type="submission" date="2016-02" db="EMBL/GenBank/DDBJ databases">
        <authorList>
            <person name="Wen L."/>
            <person name="He K."/>
            <person name="Yang H."/>
        </authorList>
    </citation>
    <scope>NUCLEOTIDE SEQUENCE [LARGE SCALE GENOMIC DNA]</scope>
    <source>
        <strain evidence="2 3">AGD 8-3</strain>
    </source>
</reference>
<reference evidence="2 3" key="1">
    <citation type="journal article" date="2016" name="Genome Announc.">
        <title>Draft Genome Sequence of 'Halomonas chromatireducens' Strain AGD 8-3, a Haloalkaliphilic Chromate- and Selenite-Reducing Gammaproteobacterium.</title>
        <authorList>
            <person name="Sharko F.S."/>
            <person name="Shapovalova A.A."/>
            <person name="Tsygankova S.V."/>
            <person name="Komova A.V."/>
            <person name="Boulygina E.S."/>
            <person name="Teslyuk A.B."/>
            <person name="Gotovtsev P.M."/>
            <person name="Namsaraev Z.B."/>
            <person name="Khijniak T.V."/>
            <person name="Nedoluzhko A.V."/>
            <person name="Vasilov R.G."/>
        </authorList>
    </citation>
    <scope>NUCLEOTIDE SEQUENCE [LARGE SCALE GENOMIC DNA]</scope>
    <source>
        <strain evidence="2 3">AGD 8-3</strain>
    </source>
</reference>
<dbReference type="STRING" id="507626.LOKO_00820"/>
<dbReference type="InterPro" id="IPR013785">
    <property type="entry name" value="Aldolase_TIM"/>
</dbReference>
<proteinExistence type="predicted"/>
<dbReference type="PANTHER" id="PTHR22893">
    <property type="entry name" value="NADH OXIDOREDUCTASE-RELATED"/>
    <property type="match status" value="1"/>
</dbReference>
<dbReference type="Pfam" id="PF00724">
    <property type="entry name" value="Oxidored_FMN"/>
    <property type="match status" value="1"/>
</dbReference>
<keyword evidence="3" id="KW-1185">Reference proteome</keyword>
<dbReference type="AlphaFoldDB" id="A0A120JVQ4"/>
<dbReference type="GO" id="GO:0010181">
    <property type="term" value="F:FMN binding"/>
    <property type="evidence" value="ECO:0007669"/>
    <property type="project" value="InterPro"/>
</dbReference>
<dbReference type="Proteomes" id="UP000063387">
    <property type="component" value="Chromosome"/>
</dbReference>
<protein>
    <submittedName>
        <fullName evidence="2">N-ethylmaleimide reductase</fullName>
        <ecNumber evidence="2">1.-.-.-</ecNumber>
    </submittedName>
</protein>
<feature type="domain" description="NADH:flavin oxidoreductase/NADH oxidase N-terminal" evidence="1">
    <location>
        <begin position="10"/>
        <end position="86"/>
    </location>
</feature>
<dbReference type="SUPFAM" id="SSF51395">
    <property type="entry name" value="FMN-linked oxidoreductases"/>
    <property type="match status" value="1"/>
</dbReference>
<dbReference type="GO" id="GO:0016491">
    <property type="term" value="F:oxidoreductase activity"/>
    <property type="evidence" value="ECO:0007669"/>
    <property type="project" value="UniProtKB-KW"/>
</dbReference>
<accession>A0A120JVQ4</accession>
<keyword evidence="2" id="KW-0560">Oxidoreductase</keyword>
<dbReference type="EMBL" id="CP014226">
    <property type="protein sequence ID" value="AMC99901.1"/>
    <property type="molecule type" value="Genomic_DNA"/>
</dbReference>
<evidence type="ECO:0000313" key="3">
    <source>
        <dbReference type="Proteomes" id="UP000063387"/>
    </source>
</evidence>
<dbReference type="PATRIC" id="fig|507626.3.peg.812"/>
<gene>
    <name evidence="2" type="primary">nemA</name>
    <name evidence="2" type="ORF">LOKO_00820</name>
</gene>
<name>A0A120JVQ4_9GAMM</name>
<sequence>MTKSLNGIGIAFIEVVEGSFQGNHERGRPEPVIEAIQKSFSRAYIGNGAYSAEEARERIAAGKTDLVTFGRPFITNPDLPERFRLGASLNEWDDSTFYGGDERGYIDYPSLSEQPA</sequence>
<dbReference type="OrthoDB" id="8523426at2"/>
<dbReference type="InterPro" id="IPR001155">
    <property type="entry name" value="OxRdtase_FMN_N"/>
</dbReference>
<evidence type="ECO:0000259" key="1">
    <source>
        <dbReference type="Pfam" id="PF00724"/>
    </source>
</evidence>
<dbReference type="Gene3D" id="3.20.20.70">
    <property type="entry name" value="Aldolase class I"/>
    <property type="match status" value="1"/>
</dbReference>
<evidence type="ECO:0000313" key="2">
    <source>
        <dbReference type="EMBL" id="AMC99901.1"/>
    </source>
</evidence>
<organism evidence="2 3">
    <name type="scientific">Halomonas chromatireducens</name>
    <dbReference type="NCBI Taxonomy" id="507626"/>
    <lineage>
        <taxon>Bacteria</taxon>
        <taxon>Pseudomonadati</taxon>
        <taxon>Pseudomonadota</taxon>
        <taxon>Gammaproteobacteria</taxon>
        <taxon>Oceanospirillales</taxon>
        <taxon>Halomonadaceae</taxon>
        <taxon>Halomonas</taxon>
    </lineage>
</organism>
<dbReference type="KEGG" id="hco:LOKO_00820"/>
<dbReference type="EC" id="1.-.-.-" evidence="2"/>